<feature type="compositionally biased region" description="Gly residues" evidence="1">
    <location>
        <begin position="535"/>
        <end position="550"/>
    </location>
</feature>
<protein>
    <submittedName>
        <fullName evidence="3">TGOLN2 protein</fullName>
    </submittedName>
</protein>
<feature type="transmembrane region" description="Helical" evidence="2">
    <location>
        <begin position="792"/>
        <end position="810"/>
    </location>
</feature>
<feature type="compositionally biased region" description="Gly residues" evidence="1">
    <location>
        <begin position="489"/>
        <end position="504"/>
    </location>
</feature>
<evidence type="ECO:0000313" key="4">
    <source>
        <dbReference type="Proteomes" id="UP000838412"/>
    </source>
</evidence>
<dbReference type="InterPro" id="IPR037645">
    <property type="entry name" value="KCT2"/>
</dbReference>
<dbReference type="EMBL" id="OV696700">
    <property type="protein sequence ID" value="CAH1246929.1"/>
    <property type="molecule type" value="Genomic_DNA"/>
</dbReference>
<keyword evidence="2" id="KW-0472">Membrane</keyword>
<feature type="compositionally biased region" description="Acidic residues" evidence="1">
    <location>
        <begin position="364"/>
        <end position="374"/>
    </location>
</feature>
<gene>
    <name evidence="3" type="primary">TGOLN2</name>
    <name evidence="3" type="ORF">BLAG_LOCUS8770</name>
</gene>
<keyword evidence="2" id="KW-1133">Transmembrane helix</keyword>
<feature type="compositionally biased region" description="Polar residues" evidence="1">
    <location>
        <begin position="271"/>
        <end position="280"/>
    </location>
</feature>
<keyword evidence="4" id="KW-1185">Reference proteome</keyword>
<feature type="compositionally biased region" description="Acidic residues" evidence="1">
    <location>
        <begin position="300"/>
        <end position="338"/>
    </location>
</feature>
<feature type="compositionally biased region" description="Gly residues" evidence="1">
    <location>
        <begin position="512"/>
        <end position="527"/>
    </location>
</feature>
<reference evidence="3" key="1">
    <citation type="submission" date="2022-01" db="EMBL/GenBank/DDBJ databases">
        <authorList>
            <person name="Braso-Vives M."/>
        </authorList>
    </citation>
    <scope>NUCLEOTIDE SEQUENCE</scope>
</reference>
<evidence type="ECO:0000256" key="1">
    <source>
        <dbReference type="SAM" id="MobiDB-lite"/>
    </source>
</evidence>
<feature type="compositionally biased region" description="Basic and acidic residues" evidence="1">
    <location>
        <begin position="247"/>
        <end position="267"/>
    </location>
</feature>
<dbReference type="Proteomes" id="UP000838412">
    <property type="component" value="Chromosome 15"/>
</dbReference>
<keyword evidence="2" id="KW-0812">Transmembrane</keyword>
<feature type="region of interest" description="Disordered" evidence="1">
    <location>
        <begin position="666"/>
        <end position="727"/>
    </location>
</feature>
<feature type="region of interest" description="Disordered" evidence="1">
    <location>
        <begin position="209"/>
        <end position="584"/>
    </location>
</feature>
<feature type="compositionally biased region" description="Acidic residues" evidence="1">
    <location>
        <begin position="712"/>
        <end position="724"/>
    </location>
</feature>
<accession>A0A8J9Z3E3</accession>
<dbReference type="AlphaFoldDB" id="A0A8J9Z3E3"/>
<feature type="compositionally biased region" description="Acidic residues" evidence="1">
    <location>
        <begin position="687"/>
        <end position="704"/>
    </location>
</feature>
<organism evidence="3 4">
    <name type="scientific">Branchiostoma lanceolatum</name>
    <name type="common">Common lancelet</name>
    <name type="synonym">Amphioxus lanceolatum</name>
    <dbReference type="NCBI Taxonomy" id="7740"/>
    <lineage>
        <taxon>Eukaryota</taxon>
        <taxon>Metazoa</taxon>
        <taxon>Chordata</taxon>
        <taxon>Cephalochordata</taxon>
        <taxon>Leptocardii</taxon>
        <taxon>Amphioxiformes</taxon>
        <taxon>Branchiostomatidae</taxon>
        <taxon>Branchiostoma</taxon>
    </lineage>
</organism>
<evidence type="ECO:0000313" key="3">
    <source>
        <dbReference type="EMBL" id="CAH1246929.1"/>
    </source>
</evidence>
<evidence type="ECO:0000256" key="2">
    <source>
        <dbReference type="SAM" id="Phobius"/>
    </source>
</evidence>
<dbReference type="PANTHER" id="PTHR16502">
    <property type="entry name" value="KERATINOCYTE-ASSOCIATED TRANSMEMBRANE PROTEIN 2"/>
    <property type="match status" value="1"/>
</dbReference>
<dbReference type="PANTHER" id="PTHR16502:SF0">
    <property type="entry name" value="KERATINOCYTE-ASSOCIATED TRANSMEMBRANE PROTEIN 2"/>
    <property type="match status" value="1"/>
</dbReference>
<proteinExistence type="predicted"/>
<sequence>MLPSRRLEYSRQLKMASTGSCRTQFPSKLPKMKLFLVLLVFCTSSCHGFSVERTQRQRREKFTVGEVAFQEWTAKNCMFPSTEFRKVFLDACDSVYEVETDMPPITPICELFHKQSVSLCNEPVQLQLGASTTEDLCHSFSKLRDEIGKERKKYLGLFLLSEDEDMCQRVCDEKHLPVCDGVLQLLQNRETHILPENVHQSRNLFADTEAEETEAGHSPQEDPQEDNPQQDEAGSLPKDEADQDAETGGKEETAQDAERGGSLLKDDTDQDTGGSLQEDQTGGDAPQEETVQEAEKDADNPGEEGNEEETDKNPDDAAEDKDQEEEEKAAETDDDDAKGEELTVDGGPGGIEEEQSVEKRGPDPEEDKPEEETGAGEGAAINPETGKQPIEDASKTVLGGEAAIGQETGGQPVGDASKTGLGGEADIGQETGGQPIEDASKTGLGGEAAIGQETVGQPVGDASKTGLGGEADIGQETGGQPIEDASKTGLGGEAAVGQETGGQPIGDDSKTGLGGEAAVGQETGGQLVGDASKTGLGGEAAIGQEIGGQPIGDASETGLGGEAAIGQEAGGQPIGDASNTGLGGEAAIGQEEGEEAIEEAGKAGLEEGAAIGLDAGEEAIEEAGKAGLGEEADIGQETGGQAIKEAVNTDQETEETDNTGNEFEEVAGDTDQQDTGPENQVPPPNFEEGEGDDDGAYPDEEMVDGGDKGDGELDGDYGNDENEDYNNRGIIEDEHDDTFINHDDGDTIAGGGGDWPGDGGHPHGNDQAQLKEELGAQANIYDLEEEPKQGHFMAYFVTFCVLIVLGYVTYHNRQKVIAIIIEGRAGLRDRKSRRPSGGGYKRLDQNVSEAMPSIKNAVF</sequence>
<dbReference type="OrthoDB" id="5846619at2759"/>
<feature type="region of interest" description="Disordered" evidence="1">
    <location>
        <begin position="624"/>
        <end position="643"/>
    </location>
</feature>
<name>A0A8J9Z3E3_BRALA</name>
<dbReference type="Pfam" id="PF17818">
    <property type="entry name" value="KCT2"/>
    <property type="match status" value="1"/>
</dbReference>
<feature type="compositionally biased region" description="Gly residues" evidence="1">
    <location>
        <begin position="558"/>
        <end position="573"/>
    </location>
</feature>